<dbReference type="AlphaFoldDB" id="C0NAC8"/>
<dbReference type="InParanoid" id="C0NAC8"/>
<accession>C0NAC8</accession>
<dbReference type="RefSeq" id="XP_045291099.1">
    <property type="nucleotide sequence ID" value="XM_045427124.1"/>
</dbReference>
<gene>
    <name evidence="1" type="ORF">HCBG_00074</name>
</gene>
<protein>
    <submittedName>
        <fullName evidence="1">Uncharacterized protein</fullName>
    </submittedName>
</protein>
<reference evidence="1" key="1">
    <citation type="submission" date="2009-02" db="EMBL/GenBank/DDBJ databases">
        <title>The Genome Sequence of Ajellomyces capsulatus strain G186AR.</title>
        <authorList>
            <consortium name="The Broad Institute Genome Sequencing Platform"/>
            <person name="Champion M."/>
            <person name="Cuomo C."/>
            <person name="Ma L.-J."/>
            <person name="Henn M.R."/>
            <person name="Sil A."/>
            <person name="Goldman B."/>
            <person name="Young S.K."/>
            <person name="Kodira C.D."/>
            <person name="Zeng Q."/>
            <person name="Koehrsen M."/>
            <person name="Alvarado L."/>
            <person name="Berlin A."/>
            <person name="Borenstein D."/>
            <person name="Chen Z."/>
            <person name="Engels R."/>
            <person name="Freedman E."/>
            <person name="Gellesch M."/>
            <person name="Goldberg J."/>
            <person name="Griggs A."/>
            <person name="Gujja S."/>
            <person name="Heiman D."/>
            <person name="Hepburn T."/>
            <person name="Howarth C."/>
            <person name="Jen D."/>
            <person name="Larson L."/>
            <person name="Lewis B."/>
            <person name="Mehta T."/>
            <person name="Park D."/>
            <person name="Pearson M."/>
            <person name="Roberts A."/>
            <person name="Saif S."/>
            <person name="Shea T."/>
            <person name="Shenoy N."/>
            <person name="Sisk P."/>
            <person name="Stolte C."/>
            <person name="Sykes S."/>
            <person name="Walk T."/>
            <person name="White J."/>
            <person name="Yandava C."/>
            <person name="Klein B."/>
            <person name="McEwen J.G."/>
            <person name="Puccia R."/>
            <person name="Goldman G.H."/>
            <person name="Felipe M.S."/>
            <person name="Nino-Vega G."/>
            <person name="San-Blas G."/>
            <person name="Taylor J."/>
            <person name="Mendoza L."/>
            <person name="Galagan J."/>
            <person name="Nusbaum C."/>
            <person name="Birren B."/>
        </authorList>
    </citation>
    <scope>NUCLEOTIDE SEQUENCE</scope>
    <source>
        <strain evidence="1">G186AR</strain>
    </source>
</reference>
<keyword evidence="2" id="KW-1185">Reference proteome</keyword>
<proteinExistence type="predicted"/>
<evidence type="ECO:0000313" key="1">
    <source>
        <dbReference type="EMBL" id="EEH10619.1"/>
    </source>
</evidence>
<dbReference type="GeneID" id="69033091"/>
<dbReference type="Proteomes" id="UP000001631">
    <property type="component" value="Unassembled WGS sequence"/>
</dbReference>
<name>C0NAC8_AJECG</name>
<dbReference type="EMBL" id="GG663363">
    <property type="protein sequence ID" value="EEH10619.1"/>
    <property type="molecule type" value="Genomic_DNA"/>
</dbReference>
<evidence type="ECO:0000313" key="2">
    <source>
        <dbReference type="Proteomes" id="UP000001631"/>
    </source>
</evidence>
<dbReference type="HOGENOM" id="CLU_2276653_0_0_1"/>
<organism evidence="1 2">
    <name type="scientific">Ajellomyces capsulatus (strain G186AR / H82 / ATCC MYA-2454 / RMSCC 2432)</name>
    <name type="common">Darling's disease fungus</name>
    <name type="synonym">Histoplasma capsulatum</name>
    <dbReference type="NCBI Taxonomy" id="447093"/>
    <lineage>
        <taxon>Eukaryota</taxon>
        <taxon>Fungi</taxon>
        <taxon>Dikarya</taxon>
        <taxon>Ascomycota</taxon>
        <taxon>Pezizomycotina</taxon>
        <taxon>Eurotiomycetes</taxon>
        <taxon>Eurotiomycetidae</taxon>
        <taxon>Onygenales</taxon>
        <taxon>Ajellomycetaceae</taxon>
        <taxon>Histoplasma</taxon>
    </lineage>
</organism>
<sequence>MKTQSGTNILQLSFLESPEAGVTSMRIRHCGGLEGRNQPLLHDQRNLKNSDNHDVILRSQISSGLLVFLDAVGRRTIDCSYTKQLVILPLGFRKFDSSNRYI</sequence>